<organism evidence="1 2">
    <name type="scientific">Candidatus Taylorbacteria bacterium RIFCSPLOWO2_12_FULL_43_20</name>
    <dbReference type="NCBI Taxonomy" id="1802332"/>
    <lineage>
        <taxon>Bacteria</taxon>
        <taxon>Candidatus Tayloriibacteriota</taxon>
    </lineage>
</organism>
<proteinExistence type="predicted"/>
<accession>A0A1G2P3U2</accession>
<dbReference type="SUPFAM" id="SSF56784">
    <property type="entry name" value="HAD-like"/>
    <property type="match status" value="1"/>
</dbReference>
<evidence type="ECO:0000313" key="1">
    <source>
        <dbReference type="EMBL" id="OHA43006.1"/>
    </source>
</evidence>
<dbReference type="Proteomes" id="UP000177269">
    <property type="component" value="Unassembled WGS sequence"/>
</dbReference>
<comment type="caution">
    <text evidence="1">The sequence shown here is derived from an EMBL/GenBank/DDBJ whole genome shotgun (WGS) entry which is preliminary data.</text>
</comment>
<dbReference type="InterPro" id="IPR036412">
    <property type="entry name" value="HAD-like_sf"/>
</dbReference>
<gene>
    <name evidence="1" type="ORF">A3G52_02080</name>
</gene>
<reference evidence="1 2" key="1">
    <citation type="journal article" date="2016" name="Nat. Commun.">
        <title>Thousands of microbial genomes shed light on interconnected biogeochemical processes in an aquifer system.</title>
        <authorList>
            <person name="Anantharaman K."/>
            <person name="Brown C.T."/>
            <person name="Hug L.A."/>
            <person name="Sharon I."/>
            <person name="Castelle C.J."/>
            <person name="Probst A.J."/>
            <person name="Thomas B.C."/>
            <person name="Singh A."/>
            <person name="Wilkins M.J."/>
            <person name="Karaoz U."/>
            <person name="Brodie E.L."/>
            <person name="Williams K.H."/>
            <person name="Hubbard S.S."/>
            <person name="Banfield J.F."/>
        </authorList>
    </citation>
    <scope>NUCLEOTIDE SEQUENCE [LARGE SCALE GENOMIC DNA]</scope>
</reference>
<dbReference type="EMBL" id="MHSK01000002">
    <property type="protein sequence ID" value="OHA43006.1"/>
    <property type="molecule type" value="Genomic_DNA"/>
</dbReference>
<protein>
    <submittedName>
        <fullName evidence="1">Uncharacterized protein</fullName>
    </submittedName>
</protein>
<name>A0A1G2P3U2_9BACT</name>
<evidence type="ECO:0000313" key="2">
    <source>
        <dbReference type="Proteomes" id="UP000177269"/>
    </source>
</evidence>
<sequence length="74" mass="8524">MKLFIFDLDGTLIDDMEFYKKAYSENLDMLVRKRAGNKGTKMLNFLRNSDKYRGELALVALGIPFSDWCSSYGT</sequence>
<dbReference type="AlphaFoldDB" id="A0A1G2P3U2"/>